<dbReference type="Pfam" id="PF11223">
    <property type="entry name" value="DUF3020"/>
    <property type="match status" value="1"/>
</dbReference>
<keyword evidence="4" id="KW-1185">Reference proteome</keyword>
<dbReference type="KEGG" id="cten:18250358"/>
<evidence type="ECO:0000256" key="1">
    <source>
        <dbReference type="SAM" id="MobiDB-lite"/>
    </source>
</evidence>
<dbReference type="GeneID" id="18250358"/>
<feature type="compositionally biased region" description="Polar residues" evidence="1">
    <location>
        <begin position="115"/>
        <end position="125"/>
    </location>
</feature>
<feature type="region of interest" description="Disordered" evidence="1">
    <location>
        <begin position="656"/>
        <end position="678"/>
    </location>
</feature>
<dbReference type="eggNOG" id="ENOG502S97X">
    <property type="taxonomic scope" value="Eukaryota"/>
</dbReference>
<dbReference type="Proteomes" id="UP000000707">
    <property type="component" value="Unassembled WGS sequence"/>
</dbReference>
<sequence>MTDKYESDDLDLENAIGDVFKSFELSQIDPQAIPGSENPVVDQNSADHNPDEEFNDKDIHYHPSTQNHLVQIGSHPHDTEQHDDHDLDIIDDAITSAFSSLHDSQIRQHHEQQHSETPQQTQDTALSDEAHNNEPPKSHSQQASEQHEDIRNHNHDNDHNENSIEDDDFNLANVITSAIQSINTIQPNEQSDDQKDEHKSLPVENSHESQQPSEEQNEDHSAYSPLQVEKNYEEDAADDLDLQNAIGNAFESIKESDFNLNKVISESFQNLTGREKLLNKSQIAKLRENEHIPEDVLQQLAKEITNQVSEMDDSNQIKNKHLDLPKIDDQVLNHFVNEANKEKREGSDAVVPAEIPTQGDGDDDSQLQSTIADAVKNVIGEGQQNKEVELDNSQMNDILTNAFNMAMENPTELLSNLETDEFKAREDLHYDNHELNKRLSLIDSSSTRKPVDLNHQLGSMMASLSKNNDSNLLNVIKSLTTFLTNSNFQIFKNSQSLISIINQYKHNDFEKLFINSLNLSKNYLRSNSKLKCIVAIDNILILFGKSISGDILNYNYNLITLITNSIINCITNYANLKNFKDSIFKKPRLSSLEHKEKIRIENRQRKQKWREENRERNKDNDLRTRVSKRANATFGEKESIEKLNWIEEEFNRRKERRLSKQKKENTGPNSLSGDESKDFNNEQFIQDKNLIQLVNDFFNIFSNFSPKDDPETGLFTTSVTISSASIIYLLSFNPSFEFKKLDTIVTSIVNSLLSTFNSVDQQERLFYLARGSHVKLDNLKSIYNDELNYSVDPELNTIQQSEVDSYSGQSNSSGEGARDESSDEIRVESSTKRMKLEEKVENSSINLKFPAYKNDETMKKSNTQVISGSPASSSMNMRNLKKPGTFKKPSYNDKKGKSLGFPPLYSTSIKH</sequence>
<feature type="region of interest" description="Disordered" evidence="1">
    <location>
        <begin position="853"/>
        <end position="911"/>
    </location>
</feature>
<proteinExistence type="predicted"/>
<feature type="region of interest" description="Disordered" evidence="1">
    <location>
        <begin position="603"/>
        <end position="628"/>
    </location>
</feature>
<dbReference type="HOGENOM" id="CLU_278219_0_0_1"/>
<accession>G3B5W4</accession>
<feature type="region of interest" description="Disordered" evidence="1">
    <location>
        <begin position="28"/>
        <end position="60"/>
    </location>
</feature>
<feature type="domain" description="DUF3020" evidence="2">
    <location>
        <begin position="602"/>
        <end position="650"/>
    </location>
</feature>
<gene>
    <name evidence="3" type="ORF">CANTEDRAFT_94082</name>
</gene>
<feature type="compositionally biased region" description="Basic and acidic residues" evidence="1">
    <location>
        <begin position="145"/>
        <end position="162"/>
    </location>
</feature>
<name>G3B5W4_CANTC</name>
<feature type="region of interest" description="Disordered" evidence="1">
    <location>
        <begin position="801"/>
        <end position="832"/>
    </location>
</feature>
<dbReference type="EMBL" id="GL996524">
    <property type="protein sequence ID" value="EGV63320.1"/>
    <property type="molecule type" value="Genomic_DNA"/>
</dbReference>
<feature type="compositionally biased region" description="Basic and acidic residues" evidence="1">
    <location>
        <begin position="603"/>
        <end position="624"/>
    </location>
</feature>
<feature type="compositionally biased region" description="Basic and acidic residues" evidence="1">
    <location>
        <begin position="104"/>
        <end position="114"/>
    </location>
</feature>
<feature type="region of interest" description="Disordered" evidence="1">
    <location>
        <begin position="102"/>
        <end position="165"/>
    </location>
</feature>
<evidence type="ECO:0000259" key="2">
    <source>
        <dbReference type="Pfam" id="PF11223"/>
    </source>
</evidence>
<feature type="compositionally biased region" description="Basic and acidic residues" evidence="1">
    <location>
        <begin position="128"/>
        <end position="137"/>
    </location>
</feature>
<dbReference type="InterPro" id="IPR021386">
    <property type="entry name" value="SPP41_DUF3020"/>
</dbReference>
<feature type="compositionally biased region" description="Basic and acidic residues" evidence="1">
    <location>
        <begin position="816"/>
        <end position="832"/>
    </location>
</feature>
<feature type="compositionally biased region" description="Basic and acidic residues" evidence="1">
    <location>
        <begin position="48"/>
        <end position="60"/>
    </location>
</feature>
<feature type="compositionally biased region" description="Polar residues" evidence="1">
    <location>
        <begin position="801"/>
        <end position="814"/>
    </location>
</feature>
<feature type="region of interest" description="Disordered" evidence="1">
    <location>
        <begin position="186"/>
        <end position="222"/>
    </location>
</feature>
<protein>
    <recommendedName>
        <fullName evidence="2">DUF3020 domain-containing protein</fullName>
    </recommendedName>
</protein>
<evidence type="ECO:0000313" key="3">
    <source>
        <dbReference type="EMBL" id="EGV63320.1"/>
    </source>
</evidence>
<feature type="compositionally biased region" description="Basic and acidic residues" evidence="1">
    <location>
        <begin position="192"/>
        <end position="207"/>
    </location>
</feature>
<dbReference type="AlphaFoldDB" id="G3B5W4"/>
<evidence type="ECO:0000313" key="4">
    <source>
        <dbReference type="Proteomes" id="UP000000707"/>
    </source>
</evidence>
<feature type="compositionally biased region" description="Polar residues" evidence="1">
    <location>
        <begin position="860"/>
        <end position="877"/>
    </location>
</feature>
<dbReference type="OrthoDB" id="5595797at2759"/>
<organism evidence="4">
    <name type="scientific">Candida tenuis (strain ATCC 10573 / BCRC 21748 / CBS 615 / JCM 9827 / NBRC 10315 / NRRL Y-1498 / VKM Y-70)</name>
    <name type="common">Yeast</name>
    <name type="synonym">Yamadazyma tenuis</name>
    <dbReference type="NCBI Taxonomy" id="590646"/>
    <lineage>
        <taxon>Eukaryota</taxon>
        <taxon>Fungi</taxon>
        <taxon>Dikarya</taxon>
        <taxon>Ascomycota</taxon>
        <taxon>Saccharomycotina</taxon>
        <taxon>Pichiomycetes</taxon>
        <taxon>Debaryomycetaceae</taxon>
        <taxon>Yamadazyma</taxon>
    </lineage>
</organism>
<dbReference type="RefSeq" id="XP_006687113.1">
    <property type="nucleotide sequence ID" value="XM_006687050.1"/>
</dbReference>
<reference evidence="3 4" key="1">
    <citation type="journal article" date="2011" name="Proc. Natl. Acad. Sci. U.S.A.">
        <title>Comparative genomics of xylose-fermenting fungi for enhanced biofuel production.</title>
        <authorList>
            <person name="Wohlbach D.J."/>
            <person name="Kuo A."/>
            <person name="Sato T.K."/>
            <person name="Potts K.M."/>
            <person name="Salamov A.A."/>
            <person name="LaButti K.M."/>
            <person name="Sun H."/>
            <person name="Clum A."/>
            <person name="Pangilinan J.L."/>
            <person name="Lindquist E.A."/>
            <person name="Lucas S."/>
            <person name="Lapidus A."/>
            <person name="Jin M."/>
            <person name="Gunawan C."/>
            <person name="Balan V."/>
            <person name="Dale B.E."/>
            <person name="Jeffries T.W."/>
            <person name="Zinkel R."/>
            <person name="Barry K.W."/>
            <person name="Grigoriev I.V."/>
            <person name="Gasch A.P."/>
        </authorList>
    </citation>
    <scope>NUCLEOTIDE SEQUENCE [LARGE SCALE GENOMIC DNA]</scope>
    <source>
        <strain evidence="4">ATCC 10573 / BCRC 21748 / CBS 615 / JCM 9827 / NBRC 10315 / NRRL Y-1498 / VKM Y-70</strain>
    </source>
</reference>